<accession>A0A182T0V3</accession>
<name>A0A182T0V3_9DIPT</name>
<reference evidence="8" key="1">
    <citation type="submission" date="2013-09" db="EMBL/GenBank/DDBJ databases">
        <title>The Genome Sequence of Anopheles maculatus species B.</title>
        <authorList>
            <consortium name="The Broad Institute Genomics Platform"/>
            <person name="Neafsey D.E."/>
            <person name="Besansky N."/>
            <person name="Howell P."/>
            <person name="Walton C."/>
            <person name="Young S.K."/>
            <person name="Zeng Q."/>
            <person name="Gargeya S."/>
            <person name="Fitzgerald M."/>
            <person name="Haas B."/>
            <person name="Abouelleil A."/>
            <person name="Allen A.W."/>
            <person name="Alvarado L."/>
            <person name="Arachchi H.M."/>
            <person name="Berlin A.M."/>
            <person name="Chapman S.B."/>
            <person name="Gainer-Dewar J."/>
            <person name="Goldberg J."/>
            <person name="Griggs A."/>
            <person name="Gujja S."/>
            <person name="Hansen M."/>
            <person name="Howarth C."/>
            <person name="Imamovic A."/>
            <person name="Ireland A."/>
            <person name="Larimer J."/>
            <person name="McCowan C."/>
            <person name="Murphy C."/>
            <person name="Pearson M."/>
            <person name="Poon T.W."/>
            <person name="Priest M."/>
            <person name="Roberts A."/>
            <person name="Saif S."/>
            <person name="Shea T."/>
            <person name="Sisk P."/>
            <person name="Sykes S."/>
            <person name="Wortman J."/>
            <person name="Nusbaum C."/>
            <person name="Birren B."/>
        </authorList>
    </citation>
    <scope>NUCLEOTIDE SEQUENCE [LARGE SCALE GENOMIC DNA]</scope>
    <source>
        <strain evidence="8">maculatus3</strain>
    </source>
</reference>
<evidence type="ECO:0000313" key="7">
    <source>
        <dbReference type="EnsemblMetazoa" id="AMAM017348-PA"/>
    </source>
</evidence>
<evidence type="ECO:0000256" key="2">
    <source>
        <dbReference type="ARBA" id="ARBA00022741"/>
    </source>
</evidence>
<evidence type="ECO:0000256" key="1">
    <source>
        <dbReference type="ARBA" id="ARBA00022723"/>
    </source>
</evidence>
<sequence length="134" mass="14976">MHQCLTSVIQFKDFTLDLSTWKRCKVLDIQQAGNKLVKVTLEGKRCKQKVVCHLLPPWNSIEGISPGLTVSVLAIKEHSLSDYFVVNADSGFFVTNPDLLISGTTVVGSLFCQRRGVLQELFRMSEAENTQVMC</sequence>
<dbReference type="GO" id="GO:0005524">
    <property type="term" value="F:ATP binding"/>
    <property type="evidence" value="ECO:0007669"/>
    <property type="project" value="UniProtKB-KW"/>
</dbReference>
<keyword evidence="1" id="KW-0479">Metal-binding</keyword>
<evidence type="ECO:0000313" key="8">
    <source>
        <dbReference type="Proteomes" id="UP000075901"/>
    </source>
</evidence>
<dbReference type="GO" id="GO:0046872">
    <property type="term" value="F:metal ion binding"/>
    <property type="evidence" value="ECO:0007669"/>
    <property type="project" value="UniProtKB-KW"/>
</dbReference>
<dbReference type="Proteomes" id="UP000075901">
    <property type="component" value="Unassembled WGS sequence"/>
</dbReference>
<keyword evidence="3" id="KW-0378">Hydrolase</keyword>
<dbReference type="Pfam" id="PF08696">
    <property type="entry name" value="Dna2"/>
    <property type="match status" value="1"/>
</dbReference>
<organism evidence="7 8">
    <name type="scientific">Anopheles maculatus</name>
    <dbReference type="NCBI Taxonomy" id="74869"/>
    <lineage>
        <taxon>Eukaryota</taxon>
        <taxon>Metazoa</taxon>
        <taxon>Ecdysozoa</taxon>
        <taxon>Arthropoda</taxon>
        <taxon>Hexapoda</taxon>
        <taxon>Insecta</taxon>
        <taxon>Pterygota</taxon>
        <taxon>Neoptera</taxon>
        <taxon>Endopterygota</taxon>
        <taxon>Diptera</taxon>
        <taxon>Nematocera</taxon>
        <taxon>Culicoidea</taxon>
        <taxon>Culicidae</taxon>
        <taxon>Anophelinae</taxon>
        <taxon>Anopheles</taxon>
        <taxon>Anopheles maculatus group</taxon>
    </lineage>
</organism>
<keyword evidence="4" id="KW-0347">Helicase</keyword>
<keyword evidence="5" id="KW-0067">ATP-binding</keyword>
<reference evidence="7" key="2">
    <citation type="submission" date="2020-05" db="UniProtKB">
        <authorList>
            <consortium name="EnsemblMetazoa"/>
        </authorList>
    </citation>
    <scope>IDENTIFICATION</scope>
    <source>
        <strain evidence="7">maculatus3</strain>
    </source>
</reference>
<dbReference type="GO" id="GO:0004386">
    <property type="term" value="F:helicase activity"/>
    <property type="evidence" value="ECO:0007669"/>
    <property type="project" value="UniProtKB-KW"/>
</dbReference>
<evidence type="ECO:0000256" key="4">
    <source>
        <dbReference type="ARBA" id="ARBA00022806"/>
    </source>
</evidence>
<dbReference type="GO" id="GO:0016787">
    <property type="term" value="F:hydrolase activity"/>
    <property type="evidence" value="ECO:0007669"/>
    <property type="project" value="UniProtKB-KW"/>
</dbReference>
<proteinExistence type="predicted"/>
<dbReference type="EnsemblMetazoa" id="AMAM017348-RA">
    <property type="protein sequence ID" value="AMAM017348-PA"/>
    <property type="gene ID" value="AMAM017348"/>
</dbReference>
<dbReference type="VEuPathDB" id="VectorBase:AMAM017348"/>
<evidence type="ECO:0000256" key="5">
    <source>
        <dbReference type="ARBA" id="ARBA00022840"/>
    </source>
</evidence>
<keyword evidence="2" id="KW-0547">Nucleotide-binding</keyword>
<protein>
    <submittedName>
        <fullName evidence="7">Dna2 domain-containing protein</fullName>
    </submittedName>
</protein>
<dbReference type="AlphaFoldDB" id="A0A182T0V3"/>
<dbReference type="InterPro" id="IPR014808">
    <property type="entry name" value="DNA_replication_fac_Dna2_N"/>
</dbReference>
<keyword evidence="8" id="KW-1185">Reference proteome</keyword>
<evidence type="ECO:0000259" key="6">
    <source>
        <dbReference type="Pfam" id="PF08696"/>
    </source>
</evidence>
<evidence type="ECO:0000256" key="3">
    <source>
        <dbReference type="ARBA" id="ARBA00022801"/>
    </source>
</evidence>
<feature type="domain" description="DNA replication factor Dna2 N-terminal" evidence="6">
    <location>
        <begin position="46"/>
        <end position="133"/>
    </location>
</feature>